<keyword evidence="3" id="KW-0808">Transferase</keyword>
<dbReference type="NCBIfam" id="NF041747">
    <property type="entry name" value="Drt3a"/>
    <property type="match status" value="1"/>
</dbReference>
<dbReference type="InterPro" id="IPR043502">
    <property type="entry name" value="DNA/RNA_pol_sf"/>
</dbReference>
<dbReference type="KEGG" id="atz:M5E07_03145"/>
<feature type="domain" description="Reverse transcriptase" evidence="2">
    <location>
        <begin position="1"/>
        <end position="264"/>
    </location>
</feature>
<dbReference type="PANTHER" id="PTHR34047:SF8">
    <property type="entry name" value="PROTEIN YKFC"/>
    <property type="match status" value="1"/>
</dbReference>
<keyword evidence="3" id="KW-0548">Nucleotidyltransferase</keyword>
<protein>
    <submittedName>
        <fullName evidence="3">RNA-directed DNA polymerase</fullName>
    </submittedName>
</protein>
<dbReference type="RefSeq" id="WP_252221826.1">
    <property type="nucleotide sequence ID" value="NZ_CP098732.1"/>
</dbReference>
<dbReference type="AlphaFoldDB" id="A0AAE9LSA0"/>
<proteinExistence type="inferred from homology"/>
<dbReference type="GO" id="GO:0003964">
    <property type="term" value="F:RNA-directed DNA polymerase activity"/>
    <property type="evidence" value="ECO:0007669"/>
    <property type="project" value="UniProtKB-KW"/>
</dbReference>
<accession>A0AAE9LSA0</accession>
<dbReference type="InterPro" id="IPR000477">
    <property type="entry name" value="RT_dom"/>
</dbReference>
<evidence type="ECO:0000259" key="2">
    <source>
        <dbReference type="PROSITE" id="PS50878"/>
    </source>
</evidence>
<dbReference type="SUPFAM" id="SSF56672">
    <property type="entry name" value="DNA/RNA polymerases"/>
    <property type="match status" value="1"/>
</dbReference>
<dbReference type="EMBL" id="CP098732">
    <property type="protein sequence ID" value="USE83850.1"/>
    <property type="molecule type" value="Genomic_DNA"/>
</dbReference>
<name>A0AAE9LSA0_9GAMM</name>
<evidence type="ECO:0000313" key="3">
    <source>
        <dbReference type="EMBL" id="USE83850.1"/>
    </source>
</evidence>
<dbReference type="Pfam" id="PF00078">
    <property type="entry name" value="RVT_1"/>
    <property type="match status" value="1"/>
</dbReference>
<evidence type="ECO:0000256" key="1">
    <source>
        <dbReference type="ARBA" id="ARBA00034120"/>
    </source>
</evidence>
<keyword evidence="3" id="KW-0695">RNA-directed DNA polymerase</keyword>
<dbReference type="CDD" id="cd01646">
    <property type="entry name" value="RT_Bac_retron_I"/>
    <property type="match status" value="1"/>
</dbReference>
<dbReference type="Proteomes" id="UP001056716">
    <property type="component" value="Chromosome"/>
</dbReference>
<dbReference type="PROSITE" id="PS50878">
    <property type="entry name" value="RT_POL"/>
    <property type="match status" value="1"/>
</dbReference>
<organism evidence="3 4">
    <name type="scientific">Acinetobacter tibetensis</name>
    <dbReference type="NCBI Taxonomy" id="2943497"/>
    <lineage>
        <taxon>Bacteria</taxon>
        <taxon>Pseudomonadati</taxon>
        <taxon>Pseudomonadota</taxon>
        <taxon>Gammaproteobacteria</taxon>
        <taxon>Moraxellales</taxon>
        <taxon>Moraxellaceae</taxon>
        <taxon>Acinetobacter</taxon>
    </lineage>
</organism>
<gene>
    <name evidence="3" type="ORF">M5E07_03145</name>
</gene>
<evidence type="ECO:0000313" key="4">
    <source>
        <dbReference type="Proteomes" id="UP001056716"/>
    </source>
</evidence>
<dbReference type="PANTHER" id="PTHR34047">
    <property type="entry name" value="NUCLEAR INTRON MATURASE 1, MITOCHONDRIAL-RELATED"/>
    <property type="match status" value="1"/>
</dbReference>
<keyword evidence="4" id="KW-1185">Reference proteome</keyword>
<dbReference type="InterPro" id="IPR051083">
    <property type="entry name" value="GrpII_Intron_Splice-Mob/Def"/>
</dbReference>
<comment type="similarity">
    <text evidence="1">Belongs to the bacterial reverse transcriptase family.</text>
</comment>
<reference evidence="3" key="1">
    <citation type="submission" date="2022-06" db="EMBL/GenBank/DDBJ databases">
        <title>Isolation, identification and characterization of iprodione-degrading strains in Lhasa, Tibet.</title>
        <authorList>
            <person name="Pan H."/>
        </authorList>
    </citation>
    <scope>NUCLEOTIDE SEQUENCE</scope>
    <source>
        <strain evidence="3">Y-23</strain>
    </source>
</reference>
<sequence>MENQTFCKKGLIKVIRKSDFLGIPSINQAPYGETLLEESVISAQTKFGFPMNPLVTFQIKNNLVYKLYKHSDRIVERKLALNLRKGCSIQTTNRSNIIQNLKLLLREGTPYRIYRLDISKFYESIPHNIIFDKIHTNHALSPKTKSLIKHLLVMHQNNGGSGVPRGLPISSCISELIMQDFDLRMNNDKNIFFYSRYVDDIILISTGDEDQKIFLKYIGNSLPNGLILNSLKKEISHKILPLVTVKDTNPQKIIYSFEYLGYKFNVSDPYKKIKSDFRVIDIDIATKKANKYKQRISRAFYDFTKTKDWNLLKDRIKFLTGNFRVFNPHINKTKLAGIFYNYPEIQNNVKNLKDLDHYFRRIVLSKHGRLAILLNSLLTSKMKRELLLNSFIKGHTDKKFIHFSQSRIGEIKKCWKY</sequence>